<feature type="region of interest" description="Disordered" evidence="8">
    <location>
        <begin position="31"/>
        <end position="104"/>
    </location>
</feature>
<evidence type="ECO:0000313" key="12">
    <source>
        <dbReference type="Proteomes" id="UP001209570"/>
    </source>
</evidence>
<gene>
    <name evidence="11" type="ORF">P43SY_001503</name>
</gene>
<evidence type="ECO:0000313" key="11">
    <source>
        <dbReference type="EMBL" id="KAJ0392866.1"/>
    </source>
</evidence>
<dbReference type="InterPro" id="IPR018490">
    <property type="entry name" value="cNMP-bd_dom_sf"/>
</dbReference>
<evidence type="ECO:0000256" key="5">
    <source>
        <dbReference type="ARBA" id="ARBA00023065"/>
    </source>
</evidence>
<feature type="transmembrane region" description="Helical" evidence="9">
    <location>
        <begin position="447"/>
        <end position="474"/>
    </location>
</feature>
<name>A0AAD5Q615_PYTIN</name>
<comment type="subcellular location">
    <subcellularLocation>
        <location evidence="1">Membrane</location>
        <topology evidence="1">Multi-pass membrane protein</topology>
    </subcellularLocation>
</comment>
<dbReference type="SUPFAM" id="SSF51206">
    <property type="entry name" value="cAMP-binding domain-like"/>
    <property type="match status" value="1"/>
</dbReference>
<feature type="compositionally biased region" description="Polar residues" evidence="8">
    <location>
        <begin position="979"/>
        <end position="997"/>
    </location>
</feature>
<feature type="compositionally biased region" description="Low complexity" evidence="8">
    <location>
        <begin position="128"/>
        <end position="146"/>
    </location>
</feature>
<feature type="region of interest" description="Disordered" evidence="8">
    <location>
        <begin position="1090"/>
        <end position="1126"/>
    </location>
</feature>
<dbReference type="EMBL" id="JAKCXM010000561">
    <property type="protein sequence ID" value="KAJ0392866.1"/>
    <property type="molecule type" value="Genomic_DNA"/>
</dbReference>
<feature type="compositionally biased region" description="Low complexity" evidence="8">
    <location>
        <begin position="1116"/>
        <end position="1126"/>
    </location>
</feature>
<evidence type="ECO:0000259" key="10">
    <source>
        <dbReference type="PROSITE" id="PS50042"/>
    </source>
</evidence>
<feature type="compositionally biased region" description="Polar residues" evidence="8">
    <location>
        <begin position="45"/>
        <end position="56"/>
    </location>
</feature>
<dbReference type="GO" id="GO:0098855">
    <property type="term" value="C:HCN channel complex"/>
    <property type="evidence" value="ECO:0007669"/>
    <property type="project" value="TreeGrafter"/>
</dbReference>
<feature type="region of interest" description="Disordered" evidence="8">
    <location>
        <begin position="819"/>
        <end position="863"/>
    </location>
</feature>
<dbReference type="InterPro" id="IPR005821">
    <property type="entry name" value="Ion_trans_dom"/>
</dbReference>
<reference evidence="11" key="1">
    <citation type="submission" date="2021-12" db="EMBL/GenBank/DDBJ databases">
        <title>Prjna785345.</title>
        <authorList>
            <person name="Rujirawat T."/>
            <person name="Krajaejun T."/>
        </authorList>
    </citation>
    <scope>NUCLEOTIDE SEQUENCE</scope>
    <source>
        <strain evidence="11">Pi057C3</strain>
    </source>
</reference>
<feature type="region of interest" description="Disordered" evidence="8">
    <location>
        <begin position="120"/>
        <end position="168"/>
    </location>
</feature>
<dbReference type="GO" id="GO:0005249">
    <property type="term" value="F:voltage-gated potassium channel activity"/>
    <property type="evidence" value="ECO:0007669"/>
    <property type="project" value="TreeGrafter"/>
</dbReference>
<dbReference type="GO" id="GO:0035725">
    <property type="term" value="P:sodium ion transmembrane transport"/>
    <property type="evidence" value="ECO:0007669"/>
    <property type="project" value="TreeGrafter"/>
</dbReference>
<dbReference type="InterPro" id="IPR000595">
    <property type="entry name" value="cNMP-bd_dom"/>
</dbReference>
<feature type="region of interest" description="Disordered" evidence="8">
    <location>
        <begin position="960"/>
        <end position="1073"/>
    </location>
</feature>
<organism evidence="11 12">
    <name type="scientific">Pythium insidiosum</name>
    <name type="common">Pythiosis disease agent</name>
    <dbReference type="NCBI Taxonomy" id="114742"/>
    <lineage>
        <taxon>Eukaryota</taxon>
        <taxon>Sar</taxon>
        <taxon>Stramenopiles</taxon>
        <taxon>Oomycota</taxon>
        <taxon>Peronosporomycetes</taxon>
        <taxon>Pythiales</taxon>
        <taxon>Pythiaceae</taxon>
        <taxon>Pythium</taxon>
    </lineage>
</organism>
<accession>A0AAD5Q615</accession>
<keyword evidence="2" id="KW-0813">Transport</keyword>
<dbReference type="Proteomes" id="UP001209570">
    <property type="component" value="Unassembled WGS sequence"/>
</dbReference>
<dbReference type="GO" id="GO:0003254">
    <property type="term" value="P:regulation of membrane depolarization"/>
    <property type="evidence" value="ECO:0007669"/>
    <property type="project" value="TreeGrafter"/>
</dbReference>
<feature type="transmembrane region" description="Helical" evidence="9">
    <location>
        <begin position="383"/>
        <end position="404"/>
    </location>
</feature>
<dbReference type="Gene3D" id="2.60.120.10">
    <property type="entry name" value="Jelly Rolls"/>
    <property type="match status" value="1"/>
</dbReference>
<evidence type="ECO:0000256" key="3">
    <source>
        <dbReference type="ARBA" id="ARBA00022692"/>
    </source>
</evidence>
<evidence type="ECO:0000256" key="7">
    <source>
        <dbReference type="SAM" id="Coils"/>
    </source>
</evidence>
<evidence type="ECO:0000256" key="4">
    <source>
        <dbReference type="ARBA" id="ARBA00022989"/>
    </source>
</evidence>
<keyword evidence="12" id="KW-1185">Reference proteome</keyword>
<dbReference type="AlphaFoldDB" id="A0AAD5Q615"/>
<sequence length="1126" mass="123756">MAQPRPDAPAVDSSAAAVPLVAHLQLRALTDARATPNVRRRHSDTGSLGLTATYSPSMDDPAQRMDGGSPDDVASLRQQPLQSRRSRGSLMNSFSSSASNGEASEKRYAEMMERFQVRRVTRSPSSNAGEGDAAVAADSAAPISTAEEAEQEGEAATTAPRPLSRHTSRTRFTELGAVGPAGEVSTTDATVAPSSRKYALGRLPSTLRSSIQSLLVPMSPTSLLFQCRLYVLILVFALHLVTFPVHLAFITPHGFTSHDVGTEGLIDAVLILDFLLMFNTCVEDRNGEIVADRLRIRAHYLRSWFLPDLVSSTPLSIAMHAGSPHKSSTLRLLYLIFDLFFRGIRVFHVTQLAKLHWKHRGGRTSQNLLAWVLYSRYSHLLRIAWIILVVLVIAHYIACGWRLLHPTGELVSTSTASLFDDYVESFYDSLQLLQGQGIEATTSAQNVFASFAVLIGSILLAVMFGHVAILVSNFNANTTSYQRKMESVFAVMSKLQLPVPLRERIHQYYEHLWREYESLDGEIVRFSKDLSHTLELEVVLYKYMDLVMHVPFWRECSPDFQKQLMLHLHVRVYLPDDYVMRRGEVGDEFYMINRGVCELLLGPDSFECSTQPLVDIDAMAPGDSLSSHGHRDDRDNIYAALSSRSAGAVPPTPPRRRHGSVVTAAYSDVVAKSCVPPDVPSRLVQKLTRGQAFGDIALLMNYERTANVRALTYVEMCVLRRADFQTILVRHPKDRKLVVNSILTRTLENNEATGVWCPLKETVRSVFRETDPERAKAISGVHAALLIATAVNTPLEDESIKFGITGGLREQLVALRDQQMRRSAPDAPKPSRATDAGERNSKSMSHSRSDDDGAGPAAPASGLSAPAPLAALLDPLKEQVHCIQDNQDRLVRMMESMQCELSELRRMNRHLLELVSASMSGSASGNADAAAKLLDLDKAPMPRLTRRLSRRLSRELLVDPPETIPEGKPTLAFTRRKSMSASTLSTSRTGDSISSARSAGGTLLADESAEDAPSARRPSLPNLRYHASQSLYETQPPAARPPSDAPPPAGPVTKAATLPRTSVRETRSPSFPNILSPLLTMIRGSSSNGIVVPTAEPATSPTRYADELFQDRSRQSQRSSGRVVSN</sequence>
<comment type="caution">
    <text evidence="11">The sequence shown here is derived from an EMBL/GenBank/DDBJ whole genome shotgun (WGS) entry which is preliminary data.</text>
</comment>
<dbReference type="PANTHER" id="PTHR45689">
    <property type="entry name" value="I[[H]] CHANNEL, ISOFORM E"/>
    <property type="match status" value="1"/>
</dbReference>
<keyword evidence="6 9" id="KW-0472">Membrane</keyword>
<dbReference type="Pfam" id="PF00520">
    <property type="entry name" value="Ion_trans"/>
    <property type="match status" value="1"/>
</dbReference>
<evidence type="ECO:0000256" key="9">
    <source>
        <dbReference type="SAM" id="Phobius"/>
    </source>
</evidence>
<dbReference type="PANTHER" id="PTHR45689:SF5">
    <property type="entry name" value="I[[H]] CHANNEL, ISOFORM E"/>
    <property type="match status" value="1"/>
</dbReference>
<dbReference type="SUPFAM" id="SSF81324">
    <property type="entry name" value="Voltage-gated potassium channels"/>
    <property type="match status" value="1"/>
</dbReference>
<feature type="compositionally biased region" description="Basic and acidic residues" evidence="8">
    <location>
        <begin position="835"/>
        <end position="851"/>
    </location>
</feature>
<dbReference type="InterPro" id="IPR051413">
    <property type="entry name" value="K/Na_HCN_channel"/>
</dbReference>
<evidence type="ECO:0000256" key="6">
    <source>
        <dbReference type="ARBA" id="ARBA00023136"/>
    </source>
</evidence>
<evidence type="ECO:0000256" key="1">
    <source>
        <dbReference type="ARBA" id="ARBA00004141"/>
    </source>
</evidence>
<proteinExistence type="predicted"/>
<feature type="compositionally biased region" description="Basic and acidic residues" evidence="8">
    <location>
        <begin position="1104"/>
        <end position="1114"/>
    </location>
</feature>
<dbReference type="Pfam" id="PF00027">
    <property type="entry name" value="cNMP_binding"/>
    <property type="match status" value="1"/>
</dbReference>
<dbReference type="CDD" id="cd00038">
    <property type="entry name" value="CAP_ED"/>
    <property type="match status" value="1"/>
</dbReference>
<dbReference type="PROSITE" id="PS50042">
    <property type="entry name" value="CNMP_BINDING_3"/>
    <property type="match status" value="1"/>
</dbReference>
<keyword evidence="4 9" id="KW-1133">Transmembrane helix</keyword>
<dbReference type="Gene3D" id="1.10.287.70">
    <property type="match status" value="1"/>
</dbReference>
<evidence type="ECO:0000256" key="2">
    <source>
        <dbReference type="ARBA" id="ARBA00022448"/>
    </source>
</evidence>
<feature type="compositionally biased region" description="Pro residues" evidence="8">
    <location>
        <begin position="1038"/>
        <end position="1050"/>
    </location>
</feature>
<keyword evidence="3 9" id="KW-0812">Transmembrane</keyword>
<feature type="compositionally biased region" description="Low complexity" evidence="8">
    <location>
        <begin position="854"/>
        <end position="863"/>
    </location>
</feature>
<keyword evidence="7" id="KW-0175">Coiled coil</keyword>
<dbReference type="InterPro" id="IPR014710">
    <property type="entry name" value="RmlC-like_jellyroll"/>
</dbReference>
<feature type="compositionally biased region" description="Low complexity" evidence="8">
    <location>
        <begin position="75"/>
        <end position="102"/>
    </location>
</feature>
<dbReference type="Gene3D" id="1.10.287.630">
    <property type="entry name" value="Helix hairpin bin"/>
    <property type="match status" value="1"/>
</dbReference>
<keyword evidence="5" id="KW-0406">Ion transport</keyword>
<feature type="transmembrane region" description="Helical" evidence="9">
    <location>
        <begin position="229"/>
        <end position="252"/>
    </location>
</feature>
<protein>
    <recommendedName>
        <fullName evidence="10">Cyclic nucleotide-binding domain-containing protein</fullName>
    </recommendedName>
</protein>
<feature type="domain" description="Cyclic nucleotide-binding" evidence="10">
    <location>
        <begin position="552"/>
        <end position="745"/>
    </location>
</feature>
<evidence type="ECO:0000256" key="8">
    <source>
        <dbReference type="SAM" id="MobiDB-lite"/>
    </source>
</evidence>
<feature type="coiled-coil region" evidence="7">
    <location>
        <begin position="887"/>
        <end position="914"/>
    </location>
</feature>